<evidence type="ECO:0000313" key="1">
    <source>
        <dbReference type="EMBL" id="TXG89531.1"/>
    </source>
</evidence>
<comment type="caution">
    <text evidence="1">The sequence shown here is derived from an EMBL/GenBank/DDBJ whole genome shotgun (WGS) entry which is preliminary data.</text>
</comment>
<evidence type="ECO:0000313" key="2">
    <source>
        <dbReference type="Proteomes" id="UP000471120"/>
    </source>
</evidence>
<dbReference type="AlphaFoldDB" id="A0A6P2CCV7"/>
<name>A0A6P2CCV7_9NOCA</name>
<dbReference type="Proteomes" id="UP000471120">
    <property type="component" value="Unassembled WGS sequence"/>
</dbReference>
<accession>A0A6P2CCV7</accession>
<sequence length="239" mass="24140">MPSTDSAPGSPISIGLGMPRPATAPASLFDALVHAPIDAHVACPLQGPPLVRASRLPAPMRAAPVRVVVDLDVDPAGVPLEGAHRIHVDIDDDEFDDACALALPAPLVVFGRGARTPADRADHAQRTGVIPGLDLTAGPDAIADFLSVVAHGDTGFVARTGHADGVLEILAATVAALTGDDVRRAVASPDPTALAALPPAAATAVREVLLGVVVTDATGLGALERRLGSTPTPSPRFAP</sequence>
<organism evidence="1 2">
    <name type="scientific">Rhodococcus rhodnii</name>
    <dbReference type="NCBI Taxonomy" id="38312"/>
    <lineage>
        <taxon>Bacteria</taxon>
        <taxon>Bacillati</taxon>
        <taxon>Actinomycetota</taxon>
        <taxon>Actinomycetes</taxon>
        <taxon>Mycobacteriales</taxon>
        <taxon>Nocardiaceae</taxon>
        <taxon>Rhodococcus</taxon>
    </lineage>
</organism>
<reference evidence="1 2" key="1">
    <citation type="submission" date="2018-07" db="EMBL/GenBank/DDBJ databases">
        <title>Genome sequence of Rhodococcus rhodnii ATCC 35071 from Rhodnius prolixus.</title>
        <authorList>
            <person name="Patel V."/>
            <person name="Vogel K.J."/>
        </authorList>
    </citation>
    <scope>NUCLEOTIDE SEQUENCE [LARGE SCALE GENOMIC DNA]</scope>
    <source>
        <strain evidence="1 2">ATCC 35071</strain>
    </source>
</reference>
<gene>
    <name evidence="1" type="ORF">DW322_03945</name>
</gene>
<proteinExistence type="predicted"/>
<dbReference type="RefSeq" id="WP_010838459.1">
    <property type="nucleotide sequence ID" value="NZ_QRCM01000001.1"/>
</dbReference>
<dbReference type="EMBL" id="QRCM01000001">
    <property type="protein sequence ID" value="TXG89531.1"/>
    <property type="molecule type" value="Genomic_DNA"/>
</dbReference>
<protein>
    <submittedName>
        <fullName evidence="1">Uncharacterized protein</fullName>
    </submittedName>
</protein>